<keyword evidence="1" id="KW-0808">Transferase</keyword>
<name>A0A7W2YJW9_9GAMM</name>
<organism evidence="1 2">
    <name type="scientific">Sediminihaliea albiluteola</name>
    <dbReference type="NCBI Taxonomy" id="2758564"/>
    <lineage>
        <taxon>Bacteria</taxon>
        <taxon>Pseudomonadati</taxon>
        <taxon>Pseudomonadota</taxon>
        <taxon>Gammaproteobacteria</taxon>
        <taxon>Cellvibrionales</taxon>
        <taxon>Halieaceae</taxon>
        <taxon>Sediminihaliea</taxon>
    </lineage>
</organism>
<keyword evidence="1" id="KW-0012">Acyltransferase</keyword>
<evidence type="ECO:0000313" key="1">
    <source>
        <dbReference type="EMBL" id="MBA6412728.1"/>
    </source>
</evidence>
<dbReference type="EMBL" id="JACFXU010000013">
    <property type="protein sequence ID" value="MBA6412728.1"/>
    <property type="molecule type" value="Genomic_DNA"/>
</dbReference>
<evidence type="ECO:0000313" key="2">
    <source>
        <dbReference type="Proteomes" id="UP000539350"/>
    </source>
</evidence>
<sequence length="278" mass="31126">MSEGKTLLVDDFRRFFAVSIASSAEDIQRCFHIRYRVYCEEFGYEPKSRFADEFESDSFDSASHHCLITHRSTGRAAGCVRLVETTPGRPLPLETFCGQALDASALALLDDNRNRSCEISRLAVDSDFRRRAGEDQTRFGEPSGIDYSLREKRSFSLIAVAAYLSATALAELTGRNRVFAMMEPFLPRLLSRSGIHFVAAGSEIDYHGWRAPYTIDSADVVAHMAPELSALYQAIHADFSESWSASKLLKERAELESLRRQPRLGLQALFGTWGLSHA</sequence>
<protein>
    <submittedName>
        <fullName evidence="1">PEP-CTERM/exosortase system-associated acyltransferase</fullName>
    </submittedName>
</protein>
<gene>
    <name evidence="1" type="ORF">H2508_06330</name>
</gene>
<dbReference type="RefSeq" id="WP_182170315.1">
    <property type="nucleotide sequence ID" value="NZ_JACFXU010000013.1"/>
</dbReference>
<comment type="caution">
    <text evidence="1">The sequence shown here is derived from an EMBL/GenBank/DDBJ whole genome shotgun (WGS) entry which is preliminary data.</text>
</comment>
<dbReference type="InterPro" id="IPR016181">
    <property type="entry name" value="Acyl_CoA_acyltransferase"/>
</dbReference>
<dbReference type="Proteomes" id="UP000539350">
    <property type="component" value="Unassembled WGS sequence"/>
</dbReference>
<dbReference type="Pfam" id="PF13444">
    <property type="entry name" value="Acetyltransf_5"/>
    <property type="match status" value="1"/>
</dbReference>
<dbReference type="NCBIfam" id="TIGR03694">
    <property type="entry name" value="exosort_acyl"/>
    <property type="match status" value="1"/>
</dbReference>
<proteinExistence type="predicted"/>
<reference evidence="1 2" key="1">
    <citation type="submission" date="2020-07" db="EMBL/GenBank/DDBJ databases">
        <title>Halieaceae bacterium, F7430, whole genome shotgun sequencing project.</title>
        <authorList>
            <person name="Jiang S."/>
            <person name="Liu Z.W."/>
            <person name="Du Z.J."/>
        </authorList>
    </citation>
    <scope>NUCLEOTIDE SEQUENCE [LARGE SCALE GENOMIC DNA]</scope>
    <source>
        <strain evidence="1 2">F7430</strain>
    </source>
</reference>
<dbReference type="AlphaFoldDB" id="A0A7W2YJW9"/>
<dbReference type="InterPro" id="IPR022484">
    <property type="entry name" value="PEP-CTERM/exosrtase_acylTfrase"/>
</dbReference>
<dbReference type="Gene3D" id="3.40.630.30">
    <property type="match status" value="1"/>
</dbReference>
<dbReference type="SUPFAM" id="SSF55729">
    <property type="entry name" value="Acyl-CoA N-acyltransferases (Nat)"/>
    <property type="match status" value="1"/>
</dbReference>
<dbReference type="GO" id="GO:0016746">
    <property type="term" value="F:acyltransferase activity"/>
    <property type="evidence" value="ECO:0007669"/>
    <property type="project" value="UniProtKB-KW"/>
</dbReference>
<accession>A0A7W2YJW9</accession>
<keyword evidence="2" id="KW-1185">Reference proteome</keyword>